<reference evidence="5 6" key="1">
    <citation type="submission" date="2016-01" db="EMBL/GenBank/DDBJ databases">
        <title>Complete genome and mega plasmid sequence of Sphingomonas panacis DCY99 elicits systemic resistance in rice to Xanthomonas oryzae.</title>
        <authorList>
            <person name="Kim Y.J."/>
            <person name="Yang D.C."/>
            <person name="Sing P."/>
        </authorList>
    </citation>
    <scope>NUCLEOTIDE SEQUENCE [LARGE SCALE GENOMIC DNA]</scope>
    <source>
        <strain evidence="5 6">DCY99</strain>
        <plasmid evidence="6">Plasmid</plasmid>
    </source>
</reference>
<sequence>MPAYYVRADDFTLVASDVNLLRVSGHFTADIDFVGVIRHLLAPDLRTTRTCLCGLREVLQGHELSVNARSLVQVPRWSPWDFAAQHVAYELPEEASERVRQATMLAVRGWASCYGHIVLGVSGGLDSSIVGCCAAKAHGTLTCLTLATEESAGDERFYARELARALKVPLEERMLEVADVDLARSDASHLPRPVARAFAQSVDRVSLDVARAAEADAFFTGNGGDSVFCYQQSVLPVADRILVEGLGSGPWRTICEVAKMAETSVLRVAALGAHRAWIRPRRYPWRLNKMFLSKSAINFAAMTIDHPWLDGPKNALPGKAAHIAYLLRVQNHLEGFRRELNYPVISPLMSQPVVEACLRVSTWHWCLGSRNRSIARRAFADMLPRSIAERTTKGGPDGFVLRVFNQRRAEISTLLLDGVLAQRGLIDVDDVRAGLSVKGDQSRITQYRLLTLLDAEAWLRALC</sequence>
<accession>A0A1B3ZIM5</accession>
<dbReference type="Gene3D" id="3.40.50.620">
    <property type="entry name" value="HUPs"/>
    <property type="match status" value="1"/>
</dbReference>
<keyword evidence="6" id="KW-1185">Reference proteome</keyword>
<feature type="domain" description="Asparagine synthetase" evidence="4">
    <location>
        <begin position="345"/>
        <end position="460"/>
    </location>
</feature>
<dbReference type="KEGG" id="span:AWL63_24255"/>
<evidence type="ECO:0000256" key="2">
    <source>
        <dbReference type="ARBA" id="ARBA00012737"/>
    </source>
</evidence>
<dbReference type="Pfam" id="PF00733">
    <property type="entry name" value="Asn_synthase"/>
    <property type="match status" value="2"/>
</dbReference>
<name>A0A1B3ZIM5_9SPHN</name>
<gene>
    <name evidence="5" type="ORF">AWL63_24255</name>
</gene>
<dbReference type="EMBL" id="CP014169">
    <property type="protein sequence ID" value="AOH87266.1"/>
    <property type="molecule type" value="Genomic_DNA"/>
</dbReference>
<evidence type="ECO:0000313" key="6">
    <source>
        <dbReference type="Proteomes" id="UP000094256"/>
    </source>
</evidence>
<evidence type="ECO:0000256" key="1">
    <source>
        <dbReference type="ARBA" id="ARBA00005187"/>
    </source>
</evidence>
<dbReference type="PANTHER" id="PTHR43284:SF1">
    <property type="entry name" value="ASPARAGINE SYNTHETASE"/>
    <property type="match status" value="1"/>
</dbReference>
<dbReference type="AlphaFoldDB" id="A0A1B3ZIM5"/>
<evidence type="ECO:0000256" key="3">
    <source>
        <dbReference type="ARBA" id="ARBA00048741"/>
    </source>
</evidence>
<dbReference type="EC" id="6.3.5.4" evidence="2"/>
<dbReference type="InterPro" id="IPR051786">
    <property type="entry name" value="ASN_synthetase/amidase"/>
</dbReference>
<dbReference type="PANTHER" id="PTHR43284">
    <property type="entry name" value="ASPARAGINE SYNTHETASE (GLUTAMINE-HYDROLYZING)"/>
    <property type="match status" value="1"/>
</dbReference>
<dbReference type="SUPFAM" id="SSF52402">
    <property type="entry name" value="Adenine nucleotide alpha hydrolases-like"/>
    <property type="match status" value="1"/>
</dbReference>
<geneLocation type="plasmid" evidence="6"/>
<evidence type="ECO:0000259" key="4">
    <source>
        <dbReference type="Pfam" id="PF00733"/>
    </source>
</evidence>
<proteinExistence type="predicted"/>
<dbReference type="InterPro" id="IPR001962">
    <property type="entry name" value="Asn_synthase"/>
</dbReference>
<comment type="pathway">
    <text evidence="1">Amino-acid biosynthesis; L-asparagine biosynthesis; L-asparagine from L-aspartate (L-Gln route): step 1/1.</text>
</comment>
<dbReference type="Proteomes" id="UP000094256">
    <property type="component" value="Plasmid unnamed"/>
</dbReference>
<comment type="catalytic activity">
    <reaction evidence="3">
        <text>L-aspartate + L-glutamine + ATP + H2O = L-asparagine + L-glutamate + AMP + diphosphate + H(+)</text>
        <dbReference type="Rhea" id="RHEA:12228"/>
        <dbReference type="ChEBI" id="CHEBI:15377"/>
        <dbReference type="ChEBI" id="CHEBI:15378"/>
        <dbReference type="ChEBI" id="CHEBI:29985"/>
        <dbReference type="ChEBI" id="CHEBI:29991"/>
        <dbReference type="ChEBI" id="CHEBI:30616"/>
        <dbReference type="ChEBI" id="CHEBI:33019"/>
        <dbReference type="ChEBI" id="CHEBI:58048"/>
        <dbReference type="ChEBI" id="CHEBI:58359"/>
        <dbReference type="ChEBI" id="CHEBI:456215"/>
        <dbReference type="EC" id="6.3.5.4"/>
    </reaction>
</comment>
<dbReference type="GO" id="GO:0006529">
    <property type="term" value="P:asparagine biosynthetic process"/>
    <property type="evidence" value="ECO:0007669"/>
    <property type="project" value="InterPro"/>
</dbReference>
<organism evidence="5 6">
    <name type="scientific">Sphingomonas panacis</name>
    <dbReference type="NCBI Taxonomy" id="1560345"/>
    <lineage>
        <taxon>Bacteria</taxon>
        <taxon>Pseudomonadati</taxon>
        <taxon>Pseudomonadota</taxon>
        <taxon>Alphaproteobacteria</taxon>
        <taxon>Sphingomonadales</taxon>
        <taxon>Sphingomonadaceae</taxon>
        <taxon>Sphingomonas</taxon>
    </lineage>
</organism>
<feature type="domain" description="Asparagine synthetase" evidence="4">
    <location>
        <begin position="121"/>
        <end position="229"/>
    </location>
</feature>
<protein>
    <recommendedName>
        <fullName evidence="2">asparagine synthase (glutamine-hydrolyzing)</fullName>
        <ecNumber evidence="2">6.3.5.4</ecNumber>
    </recommendedName>
</protein>
<evidence type="ECO:0000313" key="5">
    <source>
        <dbReference type="EMBL" id="AOH87266.1"/>
    </source>
</evidence>
<dbReference type="GO" id="GO:0004066">
    <property type="term" value="F:asparagine synthase (glutamine-hydrolyzing) activity"/>
    <property type="evidence" value="ECO:0007669"/>
    <property type="project" value="UniProtKB-EC"/>
</dbReference>
<keyword evidence="5" id="KW-0614">Plasmid</keyword>
<dbReference type="InterPro" id="IPR014729">
    <property type="entry name" value="Rossmann-like_a/b/a_fold"/>
</dbReference>